<dbReference type="Proteomes" id="UP000183376">
    <property type="component" value="Chromosome I"/>
</dbReference>
<sequence length="84" mass="9335">MSEVEEVRAGLHAVREDIPLSRVTEARRRLTAVHSELSDAWKDSSDHRPDKARHHLAQAQRAVSDGEATLQRALGCLRTAAVEL</sequence>
<proteinExistence type="predicted"/>
<dbReference type="EMBL" id="LT629701">
    <property type="protein sequence ID" value="SDM66595.1"/>
    <property type="molecule type" value="Genomic_DNA"/>
</dbReference>
<name>A0A1G9V435_ALLAB</name>
<dbReference type="RefSeq" id="WP_030431262.1">
    <property type="nucleotide sequence ID" value="NZ_JOEF01000018.1"/>
</dbReference>
<evidence type="ECO:0000313" key="2">
    <source>
        <dbReference type="Proteomes" id="UP000183376"/>
    </source>
</evidence>
<keyword evidence="2" id="KW-1185">Reference proteome</keyword>
<reference evidence="1 2" key="1">
    <citation type="submission" date="2016-10" db="EMBL/GenBank/DDBJ databases">
        <authorList>
            <person name="de Groot N.N."/>
        </authorList>
    </citation>
    <scope>NUCLEOTIDE SEQUENCE [LARGE SCALE GENOMIC DNA]</scope>
    <source>
        <strain evidence="1 2">DSM 44149</strain>
    </source>
</reference>
<accession>A0A1G9V435</accession>
<dbReference type="STRING" id="211114.SAMN04489726_2802"/>
<dbReference type="AlphaFoldDB" id="A0A1G9V435"/>
<protein>
    <submittedName>
        <fullName evidence="1">Uncharacterized protein</fullName>
    </submittedName>
</protein>
<gene>
    <name evidence="1" type="ORF">SAMN04489726_2802</name>
</gene>
<organism evidence="1 2">
    <name type="scientific">Allokutzneria albata</name>
    <name type="common">Kibdelosporangium albatum</name>
    <dbReference type="NCBI Taxonomy" id="211114"/>
    <lineage>
        <taxon>Bacteria</taxon>
        <taxon>Bacillati</taxon>
        <taxon>Actinomycetota</taxon>
        <taxon>Actinomycetes</taxon>
        <taxon>Pseudonocardiales</taxon>
        <taxon>Pseudonocardiaceae</taxon>
        <taxon>Allokutzneria</taxon>
    </lineage>
</organism>
<evidence type="ECO:0000313" key="1">
    <source>
        <dbReference type="EMBL" id="SDM66595.1"/>
    </source>
</evidence>